<proteinExistence type="predicted"/>
<dbReference type="NCBIfam" id="TIGR03779">
    <property type="entry name" value="Bac_Flav_CT_M"/>
    <property type="match status" value="1"/>
</dbReference>
<reference evidence="3 4" key="1">
    <citation type="submission" date="2020-01" db="EMBL/GenBank/DDBJ databases">
        <authorList>
            <person name="Kim M.K."/>
        </authorList>
    </citation>
    <scope>NUCLEOTIDE SEQUENCE [LARGE SCALE GENOMIC DNA]</scope>
    <source>
        <strain evidence="3 4">172606-1</strain>
    </source>
</reference>
<name>A0A6C0GRP7_9BACT</name>
<gene>
    <name evidence="3" type="primary">traM</name>
    <name evidence="3" type="ORF">GXP67_30920</name>
</gene>
<keyword evidence="1" id="KW-0812">Transmembrane</keyword>
<dbReference type="KEGG" id="rhoz:GXP67_30920"/>
<dbReference type="EMBL" id="CP048222">
    <property type="protein sequence ID" value="QHT70748.1"/>
    <property type="molecule type" value="Genomic_DNA"/>
</dbReference>
<sequence>METQHSQAFLQQRKLLVFLPIAGVPFLAIFFYLLGGGNNHASDTAASSALFGLNATVPTVSEENKIYSSKLKAYQQISSDSVRRKERNRFSFLDGGLEAFLKTDNTEMSLPLTKSAGSKSAFNYDANLSLGEQQQTPEQTTIQDARQKIEQADKVASGKIYHHRTSVTFRSSEEELNRIMLDDYEHKRKQQEEIMGLLKKKLEETDLNGQTTHPISAFTTSETEAQVAKTKNSSTSNKLTIMLEKKQKPLVTQLVQNGNTYSRASYQAETSHHPTENAPLVPRANNGFYSPDKQKGLKEEVNVIMAAIHNEQTLVAGSTVKMRLQDPIQIENTIIPKGSFIFGLCSISEERLKITINSIRYREMLFPIALSVYDLDGLEGLFIPGSISRTTAKQGASQGLSGANFIGTSPSVSSQLTQTAIEAGKNIISKKASIIRVKLKSNYQILLKPSQIE</sequence>
<keyword evidence="1" id="KW-0472">Membrane</keyword>
<accession>A0A6C0GRP7</accession>
<keyword evidence="4" id="KW-1185">Reference proteome</keyword>
<feature type="domain" description="Conjugative transposon TraM C-terminal" evidence="2">
    <location>
        <begin position="304"/>
        <end position="448"/>
    </location>
</feature>
<keyword evidence="1" id="KW-1133">Transmembrane helix</keyword>
<dbReference type="InterPro" id="IPR022187">
    <property type="entry name" value="Conjug_transposon_TraM"/>
</dbReference>
<evidence type="ECO:0000256" key="1">
    <source>
        <dbReference type="SAM" id="Phobius"/>
    </source>
</evidence>
<evidence type="ECO:0000313" key="4">
    <source>
        <dbReference type="Proteomes" id="UP000480178"/>
    </source>
</evidence>
<dbReference type="InterPro" id="IPR055407">
    <property type="entry name" value="TraM_C"/>
</dbReference>
<dbReference type="Pfam" id="PF12508">
    <property type="entry name" value="Transposon_TraM"/>
    <property type="match status" value="1"/>
</dbReference>
<dbReference type="AlphaFoldDB" id="A0A6C0GRP7"/>
<organism evidence="3 4">
    <name type="scientific">Rhodocytophaga rosea</name>
    <dbReference type="NCBI Taxonomy" id="2704465"/>
    <lineage>
        <taxon>Bacteria</taxon>
        <taxon>Pseudomonadati</taxon>
        <taxon>Bacteroidota</taxon>
        <taxon>Cytophagia</taxon>
        <taxon>Cytophagales</taxon>
        <taxon>Rhodocytophagaceae</taxon>
        <taxon>Rhodocytophaga</taxon>
    </lineage>
</organism>
<evidence type="ECO:0000313" key="3">
    <source>
        <dbReference type="EMBL" id="QHT70748.1"/>
    </source>
</evidence>
<evidence type="ECO:0000259" key="2">
    <source>
        <dbReference type="Pfam" id="PF12508"/>
    </source>
</evidence>
<dbReference type="Proteomes" id="UP000480178">
    <property type="component" value="Chromosome"/>
</dbReference>
<feature type="transmembrane region" description="Helical" evidence="1">
    <location>
        <begin position="15"/>
        <end position="34"/>
    </location>
</feature>
<protein>
    <submittedName>
        <fullName evidence="3">Conjugative transposon protein TraM</fullName>
    </submittedName>
</protein>
<dbReference type="RefSeq" id="WP_162446720.1">
    <property type="nucleotide sequence ID" value="NZ_CP048222.1"/>
</dbReference>